<feature type="region of interest" description="Disordered" evidence="1">
    <location>
        <begin position="860"/>
        <end position="971"/>
    </location>
</feature>
<feature type="compositionally biased region" description="Polar residues" evidence="1">
    <location>
        <begin position="324"/>
        <end position="349"/>
    </location>
</feature>
<dbReference type="GO" id="GO:0006351">
    <property type="term" value="P:DNA-templated transcription"/>
    <property type="evidence" value="ECO:0007669"/>
    <property type="project" value="InterPro"/>
</dbReference>
<sequence length="1119" mass="123609">MSNNLVSQQSLVQNIKLGQSEDISNELDSSMQMGLMEPAIHDPALQQMSMSNMQMGQMGPISTHSLSQQMSISNIQVQLSEPLPNDHVLQNFSLSSIQAGHMEPRAYNMIPEKFLSRRQLGDVETVFHNTGSQQSSLLNKRKAPEELSSNNSLSRKLLMSHNQVAQMELRPWLQPTLTPNKLPVQIQSILNSSGSNRPQAPSKRSASSKTGLQQSSVQKNQTGQMKSSSKANSESDSVRSKLRQSLADALALVSQQHDKTSSSGKYSEGENANAQVQKHKETQPMGQTSGAAGFHHLSHEPKESLSTKDNSFTQNHSDSHKTSQETSNTQGNAYATETSNNDGQELPSSNIFRDEDISFSDSFLVKDELLQGNGLSWILEPDAEIAEKKEIEAAQTLHGQEHIDEYVGKEVVRDPQVLASEIEAELFKLFGGVNKKYKEKGRSLLFNLKDRNNPELREKVMSGEIPPGRLCSMTAEELASKELSEWRMAKAEELAQMVVLPDLDVDIRRLVKKTHKGEFQVEVEQDSVAMEVAVGMNSFITRPKSDEKEGSLGSKPDQMKDKVNATDDKSDLEDRAASYTLTIPSSEGNDLMQGLMVDDELKDAEYLPPIVSLDEFMESLDSEPPFENLPEDAGKTTPTLDNDDSQLRPEAKSHVVATKDAVGSIPEKSKNVEETSTSSETDGRYASIRVESKMTPSTGASKGEHVWEGLLQLSISTMTSVVGIFKSGDRTSAKEWSGVVEVKGRVRLDAFEKFLQELLMSRSRAVMVVHFVCKEGSTESERASLRGVADSYVLDERVGFAEPAHGVELYLCPSRSKTREMLIKVLPTDQLEAPNAIDNGLIGVIVWRRAQVTSIISPTAASHHKLNSKKQHHLTSRRHHDKDTNMNENIASKHPLPPPRSGTSAHLNPQPDEDDDDVPPGFGPPAGRDEDDLPEFNFSSGSIASRSEFSNQNPPRRQGMAPHNSYPQIPSRPLDLRELVHRYGQPKTDVLPVQPWNNDDDDDDDDMPEWHPEETPKQRAHPQPMHVHGVRQPILRAHMVQQSVHQTRAPLGRSPAMPQVNLIHGQQNGAPSWQQGAWAAPQPGPHGYPAYQSGGGQVNGSPGLQGLAWRRDAPTSRGF</sequence>
<feature type="compositionally biased region" description="Acidic residues" evidence="1">
    <location>
        <begin position="998"/>
        <end position="1007"/>
    </location>
</feature>
<evidence type="ECO:0000313" key="3">
    <source>
        <dbReference type="EMBL" id="TKS11020.1"/>
    </source>
</evidence>
<accession>A0A4U5QJY3</accession>
<feature type="compositionally biased region" description="Basic and acidic residues" evidence="1">
    <location>
        <begin position="557"/>
        <end position="571"/>
    </location>
</feature>
<dbReference type="InterPro" id="IPR012921">
    <property type="entry name" value="SPOC_C"/>
</dbReference>
<dbReference type="Pfam" id="PF07744">
    <property type="entry name" value="SPOC"/>
    <property type="match status" value="1"/>
</dbReference>
<proteinExistence type="predicted"/>
<dbReference type="EMBL" id="RCHU01000217">
    <property type="protein sequence ID" value="TKS11020.1"/>
    <property type="molecule type" value="Genomic_DNA"/>
</dbReference>
<dbReference type="Gene3D" id="1.10.472.30">
    <property type="entry name" value="Transcription elongation factor S-II, central domain"/>
    <property type="match status" value="1"/>
</dbReference>
<dbReference type="InterPro" id="IPR036575">
    <property type="entry name" value="TFIIS_cen_dom_sf"/>
</dbReference>
<dbReference type="InterPro" id="IPR003618">
    <property type="entry name" value="TFIIS_cen_dom"/>
</dbReference>
<evidence type="ECO:0000259" key="2">
    <source>
        <dbReference type="PROSITE" id="PS51321"/>
    </source>
</evidence>
<feature type="region of interest" description="Disordered" evidence="1">
    <location>
        <begin position="1069"/>
        <end position="1119"/>
    </location>
</feature>
<dbReference type="CDD" id="cd21538">
    <property type="entry name" value="SPOC_TFIIS"/>
    <property type="match status" value="1"/>
</dbReference>
<feature type="compositionally biased region" description="Polar residues" evidence="1">
    <location>
        <begin position="937"/>
        <end position="955"/>
    </location>
</feature>
<feature type="compositionally biased region" description="Basic and acidic residues" evidence="1">
    <location>
        <begin position="1109"/>
        <end position="1119"/>
    </location>
</feature>
<dbReference type="PROSITE" id="PS51321">
    <property type="entry name" value="TFIIS_CENTRAL"/>
    <property type="match status" value="1"/>
</dbReference>
<feature type="compositionally biased region" description="Polar residues" evidence="1">
    <location>
        <begin position="261"/>
        <end position="276"/>
    </location>
</feature>
<gene>
    <name evidence="3" type="ORF">D5086_0000076220</name>
</gene>
<organism evidence="3">
    <name type="scientific">Populus alba</name>
    <name type="common">White poplar</name>
    <dbReference type="NCBI Taxonomy" id="43335"/>
    <lineage>
        <taxon>Eukaryota</taxon>
        <taxon>Viridiplantae</taxon>
        <taxon>Streptophyta</taxon>
        <taxon>Embryophyta</taxon>
        <taxon>Tracheophyta</taxon>
        <taxon>Spermatophyta</taxon>
        <taxon>Magnoliopsida</taxon>
        <taxon>eudicotyledons</taxon>
        <taxon>Gunneridae</taxon>
        <taxon>Pentapetalae</taxon>
        <taxon>rosids</taxon>
        <taxon>fabids</taxon>
        <taxon>Malpighiales</taxon>
        <taxon>Salicaceae</taxon>
        <taxon>Saliceae</taxon>
        <taxon>Populus</taxon>
    </lineage>
</organism>
<feature type="compositionally biased region" description="Basic and acidic residues" evidence="1">
    <location>
        <begin position="1008"/>
        <end position="1017"/>
    </location>
</feature>
<dbReference type="SMART" id="SM00510">
    <property type="entry name" value="TFS2M"/>
    <property type="match status" value="1"/>
</dbReference>
<evidence type="ECO:0000256" key="1">
    <source>
        <dbReference type="SAM" id="MobiDB-lite"/>
    </source>
</evidence>
<dbReference type="STRING" id="43335.A0A4U5QJY3"/>
<feature type="region of interest" description="Disordered" evidence="1">
    <location>
        <begin position="624"/>
        <end position="689"/>
    </location>
</feature>
<dbReference type="Pfam" id="PF07500">
    <property type="entry name" value="TFIIS_M"/>
    <property type="match status" value="1"/>
</dbReference>
<protein>
    <recommendedName>
        <fullName evidence="2">TFIIS central domain-containing protein</fullName>
    </recommendedName>
</protein>
<dbReference type="PANTHER" id="PTHR11477">
    <property type="entry name" value="TRANSCRIPTION FACTOR S-II ZINC FINGER DOMAIN-CONTAINING PROTEIN"/>
    <property type="match status" value="1"/>
</dbReference>
<feature type="region of interest" description="Disordered" evidence="1">
    <location>
        <begin position="984"/>
        <end position="1025"/>
    </location>
</feature>
<dbReference type="PANTHER" id="PTHR11477:SF20">
    <property type="entry name" value="SPOC DOMAIN _ TRANSCRIPTION ELONGATION FACTOR S-II PROTEIN"/>
    <property type="match status" value="1"/>
</dbReference>
<name>A0A4U5QJY3_POPAL</name>
<feature type="domain" description="TFIIS central" evidence="2">
    <location>
        <begin position="382"/>
        <end position="506"/>
    </location>
</feature>
<feature type="region of interest" description="Disordered" evidence="1">
    <location>
        <begin position="540"/>
        <end position="571"/>
    </location>
</feature>
<feature type="region of interest" description="Disordered" evidence="1">
    <location>
        <begin position="130"/>
        <end position="154"/>
    </location>
</feature>
<feature type="region of interest" description="Disordered" evidence="1">
    <location>
        <begin position="191"/>
        <end position="349"/>
    </location>
</feature>
<feature type="compositionally biased region" description="Polar residues" evidence="1">
    <location>
        <begin position="191"/>
        <end position="226"/>
    </location>
</feature>
<dbReference type="GO" id="GO:0005634">
    <property type="term" value="C:nucleus"/>
    <property type="evidence" value="ECO:0007669"/>
    <property type="project" value="TreeGrafter"/>
</dbReference>
<dbReference type="SUPFAM" id="SSF46942">
    <property type="entry name" value="Elongation factor TFIIS domain 2"/>
    <property type="match status" value="1"/>
</dbReference>
<feature type="compositionally biased region" description="Polar residues" evidence="1">
    <location>
        <begin position="307"/>
        <end position="316"/>
    </location>
</feature>
<dbReference type="AlphaFoldDB" id="A0A4U5QJY3"/>
<feature type="compositionally biased region" description="Basic residues" evidence="1">
    <location>
        <begin position="862"/>
        <end position="880"/>
    </location>
</feature>
<comment type="caution">
    <text evidence="3">The sequence shown here is derived from an EMBL/GenBank/DDBJ whole genome shotgun (WGS) entry which is preliminary data.</text>
</comment>
<feature type="compositionally biased region" description="Basic and acidic residues" evidence="1">
    <location>
        <begin position="297"/>
        <end position="306"/>
    </location>
</feature>
<reference evidence="3" key="1">
    <citation type="submission" date="2018-10" db="EMBL/GenBank/DDBJ databases">
        <title>Population genomic analysis revealed the cold adaptation of white poplar.</title>
        <authorList>
            <person name="Liu Y.-J."/>
        </authorList>
    </citation>
    <scope>NUCLEOTIDE SEQUENCE [LARGE SCALE GENOMIC DNA]</scope>
    <source>
        <strain evidence="3">PAL-ZL1</strain>
    </source>
</reference>